<reference evidence="2" key="1">
    <citation type="submission" date="2019-12" db="UniProtKB">
        <authorList>
            <consortium name="WormBaseParasite"/>
        </authorList>
    </citation>
    <scope>IDENTIFICATION</scope>
</reference>
<dbReference type="GO" id="GO:0006283">
    <property type="term" value="P:transcription-coupled nucleotide-excision repair"/>
    <property type="evidence" value="ECO:0007669"/>
    <property type="project" value="TreeGrafter"/>
</dbReference>
<sequence>MQQTPTSSQATDPLVGTLWRLCHGKKPMHEHDLLNAETMCEDSQESSAAACKYLLHALSKAPKSASKRALETMDILFMKSHRFREEVVGSVLLLVKRTIGNPVRKGGHDGRANHARLESLAMPIFRKWIDLFGDSHGKLLSLEQYLDACSAKCSSSSQPVEQGCSQVPDFRTQNAILKAQIVERSRQKFDELYSKVKPAVVSLDNAMKLLVPSVELGERSSTTSSSPRSGATVVNTLPVTVTLQLGRTEVPKNADNHDLIKYATGLHQQIRTSYRSALNDMIAELRRSRCTHDLCSRAEQLLSEMTLVGNKFSEVDFVSDSDFASDSDFEDVVSNCSN</sequence>
<dbReference type="InterPro" id="IPR018610">
    <property type="entry name" value="UVSSA"/>
</dbReference>
<dbReference type="InterPro" id="IPR049408">
    <property type="entry name" value="UVSSA_N_a-solenoid_rpt"/>
</dbReference>
<keyword evidence="1" id="KW-1185">Reference proteome</keyword>
<dbReference type="WBParaSite" id="TMUE_2000008960.1">
    <property type="protein sequence ID" value="TMUE_2000008960.1"/>
    <property type="gene ID" value="WBGene00300459"/>
</dbReference>
<proteinExistence type="predicted"/>
<name>A0A5S6QP02_TRIMR</name>
<dbReference type="Pfam" id="PF20867">
    <property type="entry name" value="UVSSA_N"/>
    <property type="match status" value="1"/>
</dbReference>
<dbReference type="AlphaFoldDB" id="A0A5S6QP02"/>
<dbReference type="PANTHER" id="PTHR28670:SF1">
    <property type="entry name" value="UV-STIMULATED SCAFFOLD PROTEIN A"/>
    <property type="match status" value="1"/>
</dbReference>
<dbReference type="Proteomes" id="UP000046395">
    <property type="component" value="Unassembled WGS sequence"/>
</dbReference>
<dbReference type="PANTHER" id="PTHR28670">
    <property type="entry name" value="UV-STIMULATED SCAFFOLD PROTEIN A"/>
    <property type="match status" value="1"/>
</dbReference>
<evidence type="ECO:0000313" key="1">
    <source>
        <dbReference type="Proteomes" id="UP000046395"/>
    </source>
</evidence>
<dbReference type="GO" id="GO:0009411">
    <property type="term" value="P:response to UV"/>
    <property type="evidence" value="ECO:0007669"/>
    <property type="project" value="InterPro"/>
</dbReference>
<protein>
    <submittedName>
        <fullName evidence="2">VHS domain-containing protein</fullName>
    </submittedName>
</protein>
<evidence type="ECO:0000313" key="2">
    <source>
        <dbReference type="WBParaSite" id="TMUE_2000008960.1"/>
    </source>
</evidence>
<dbReference type="GO" id="GO:0005694">
    <property type="term" value="C:chromosome"/>
    <property type="evidence" value="ECO:0007669"/>
    <property type="project" value="TreeGrafter"/>
</dbReference>
<organism evidence="1 2">
    <name type="scientific">Trichuris muris</name>
    <name type="common">Mouse whipworm</name>
    <dbReference type="NCBI Taxonomy" id="70415"/>
    <lineage>
        <taxon>Eukaryota</taxon>
        <taxon>Metazoa</taxon>
        <taxon>Ecdysozoa</taxon>
        <taxon>Nematoda</taxon>
        <taxon>Enoplea</taxon>
        <taxon>Dorylaimia</taxon>
        <taxon>Trichinellida</taxon>
        <taxon>Trichuridae</taxon>
        <taxon>Trichuris</taxon>
    </lineage>
</organism>
<dbReference type="GO" id="GO:0000993">
    <property type="term" value="F:RNA polymerase II complex binding"/>
    <property type="evidence" value="ECO:0007669"/>
    <property type="project" value="TreeGrafter"/>
</dbReference>
<accession>A0A5S6QP02</accession>